<organism evidence="2 3">
    <name type="scientific">Gordonia westfalica</name>
    <dbReference type="NCBI Taxonomy" id="158898"/>
    <lineage>
        <taxon>Bacteria</taxon>
        <taxon>Bacillati</taxon>
        <taxon>Actinomycetota</taxon>
        <taxon>Actinomycetes</taxon>
        <taxon>Mycobacteriales</taxon>
        <taxon>Gordoniaceae</taxon>
        <taxon>Gordonia</taxon>
    </lineage>
</organism>
<name>A0A1H2DP66_9ACTN</name>
<feature type="compositionally biased region" description="Polar residues" evidence="1">
    <location>
        <begin position="100"/>
        <end position="109"/>
    </location>
</feature>
<feature type="compositionally biased region" description="Basic and acidic residues" evidence="1">
    <location>
        <begin position="258"/>
        <end position="267"/>
    </location>
</feature>
<gene>
    <name evidence="2" type="ORF">SAMN04488548_10954</name>
</gene>
<protein>
    <submittedName>
        <fullName evidence="2">Uncharacterized protein</fullName>
    </submittedName>
</protein>
<dbReference type="Proteomes" id="UP000183180">
    <property type="component" value="Unassembled WGS sequence"/>
</dbReference>
<feature type="region of interest" description="Disordered" evidence="1">
    <location>
        <begin position="82"/>
        <end position="109"/>
    </location>
</feature>
<evidence type="ECO:0000313" key="3">
    <source>
        <dbReference type="Proteomes" id="UP000183180"/>
    </source>
</evidence>
<sequence length="267" mass="28334">MFGLHPGLQVHPPLVRGRSTGRPWLGGGCASIVVYSGRWRCNLSLAELLRSSVSGRGVHSTLATPHSTPMVGFSRCATAGFAPSGSRGGSIRSRGSSQSMTASRGCSGRSQLTPDGVLASVIRCIQRDKESVPGCYRGTGASVDDLRQVLFADAGATREIALRDSGLGKSGPQCDGEVVGERSCTPLRNVAHDSPRRCGRAASISHRPVRRGGVPSTTTRRLAPVPVGWWRLGWRCGTVVVRAGMRQHRGPPSPGRVRRAERAPTRV</sequence>
<accession>A0A1H2DP66</accession>
<feature type="region of interest" description="Disordered" evidence="1">
    <location>
        <begin position="245"/>
        <end position="267"/>
    </location>
</feature>
<evidence type="ECO:0000313" key="2">
    <source>
        <dbReference type="EMBL" id="SDT84564.1"/>
    </source>
</evidence>
<reference evidence="2 3" key="1">
    <citation type="submission" date="2016-10" db="EMBL/GenBank/DDBJ databases">
        <authorList>
            <person name="de Groot N.N."/>
        </authorList>
    </citation>
    <scope>NUCLEOTIDE SEQUENCE [LARGE SCALE GENOMIC DNA]</scope>
    <source>
        <strain evidence="2 3">DSM 44215</strain>
    </source>
</reference>
<feature type="compositionally biased region" description="Low complexity" evidence="1">
    <location>
        <begin position="89"/>
        <end position="99"/>
    </location>
</feature>
<dbReference type="EMBL" id="FNLM01000009">
    <property type="protein sequence ID" value="SDT84564.1"/>
    <property type="molecule type" value="Genomic_DNA"/>
</dbReference>
<dbReference type="AlphaFoldDB" id="A0A1H2DP66"/>
<evidence type="ECO:0000256" key="1">
    <source>
        <dbReference type="SAM" id="MobiDB-lite"/>
    </source>
</evidence>
<proteinExistence type="predicted"/>